<keyword evidence="2" id="KW-1185">Reference proteome</keyword>
<dbReference type="AlphaFoldDB" id="A0A1U8A2J8"/>
<feature type="region of interest" description="Disordered" evidence="1">
    <location>
        <begin position="16"/>
        <end position="48"/>
    </location>
</feature>
<dbReference type="RefSeq" id="XP_010255387.1">
    <property type="nucleotide sequence ID" value="XM_010257085.2"/>
</dbReference>
<dbReference type="Pfam" id="PF12043">
    <property type="entry name" value="DUF3527"/>
    <property type="match status" value="1"/>
</dbReference>
<dbReference type="OMA" id="FEFSLKC"/>
<dbReference type="RefSeq" id="XP_010255388.1">
    <property type="nucleotide sequence ID" value="XM_010257086.2"/>
</dbReference>
<feature type="region of interest" description="Disordered" evidence="1">
    <location>
        <begin position="468"/>
        <end position="524"/>
    </location>
</feature>
<reference evidence="3 4" key="1">
    <citation type="submission" date="2025-04" db="UniProtKB">
        <authorList>
            <consortium name="RefSeq"/>
        </authorList>
    </citation>
    <scope>IDENTIFICATION</scope>
</reference>
<name>A0A1U8A2J8_NELNU</name>
<accession>A0A1U8A2J8</accession>
<dbReference type="GeneID" id="104596069"/>
<protein>
    <submittedName>
        <fullName evidence="3 4">Uncharacterized protein LOC104596069</fullName>
    </submittedName>
</protein>
<evidence type="ECO:0000313" key="3">
    <source>
        <dbReference type="RefSeq" id="XP_010255387.1"/>
    </source>
</evidence>
<dbReference type="eggNOG" id="ENOG502QSDE">
    <property type="taxonomic scope" value="Eukaryota"/>
</dbReference>
<evidence type="ECO:0000313" key="2">
    <source>
        <dbReference type="Proteomes" id="UP000189703"/>
    </source>
</evidence>
<gene>
    <name evidence="3 4" type="primary">LOC104596069</name>
</gene>
<dbReference type="Proteomes" id="UP000189703">
    <property type="component" value="Unplaced"/>
</dbReference>
<evidence type="ECO:0000313" key="4">
    <source>
        <dbReference type="RefSeq" id="XP_010255388.1"/>
    </source>
</evidence>
<dbReference type="PANTHER" id="PTHR31390">
    <property type="entry name" value="EXPRESSED PROTEIN"/>
    <property type="match status" value="1"/>
</dbReference>
<organism evidence="2 4">
    <name type="scientific">Nelumbo nucifera</name>
    <name type="common">Sacred lotus</name>
    <dbReference type="NCBI Taxonomy" id="4432"/>
    <lineage>
        <taxon>Eukaryota</taxon>
        <taxon>Viridiplantae</taxon>
        <taxon>Streptophyta</taxon>
        <taxon>Embryophyta</taxon>
        <taxon>Tracheophyta</taxon>
        <taxon>Spermatophyta</taxon>
        <taxon>Magnoliopsida</taxon>
        <taxon>Proteales</taxon>
        <taxon>Nelumbonaceae</taxon>
        <taxon>Nelumbo</taxon>
    </lineage>
</organism>
<proteinExistence type="predicted"/>
<dbReference type="KEGG" id="nnu:104596069"/>
<dbReference type="PANTHER" id="PTHR31390:SF0">
    <property type="entry name" value="DOMAIN PROTEIN, PUTATIVE (DUF3527)-RELATED"/>
    <property type="match status" value="1"/>
</dbReference>
<sequence>MGLDTELEFEKYCSIGQSPKIGPRSHSHGSKVEKRDVKRKPMSGSHLVRQMDQDSTEITFGNSRSLSCKSVPSGAAEYGSNGEMKRGSIYQSSKTVRKIKKMGELEGRRKIELSRSSDTSLSFRIFDTLSESNDYIPPMQQKRSPLMPLMTDMETAISKTYKEPDSQDFFDLSFRVPSSTCNIAHEDVSADGFFEICLDPEDRKPCPAETIGRGLLGEVSFRCNQTIGPLNNSNDFLERETVHTLNKSSSEKVGMPYLPCLSESDPSKASPKGRFSPIRRMLDPIMKSKSQRSPSVSIAEFGDLTTMTLPNMRRNRTLCKSLLQDFSNTVVKEQSSAQFSNKDQQSSVVSTSPAHLHGFLKLEYKHGAPFFKFFVRDFEDVLTAKTWKANNAFNWVYTFHSTNSRKKNNNSGWGTKERHKEASVVGQMQVSCYLCSEIRSGGAFDYSMVTEFVLYDIGHARKSLAAEQSSPCSPDSIKPINGTSGEALIKGPSMDPNDVSDLENHKLQPRHASGGDVSDASTSCPWSPADLHPNLEIAAIVIQVPFEKRESLKDKQEVCSKAYSDLFESSMVEQRNDDKQSSTSPANVKVVTVTGTHGLPSTDDGCGPSPLLDRWRSGGHCDCGGWDMACPLFVFSNPTTGNVGDNPSTENVELVELFVQGVKEKMPALTITAIDEGQYSVDFHAQLSSLQAFSICVAILHSAEVSTVIGQERTRQRLHNDSLKVLLEEEVRFLIEAVAGEEKRKATKRMEETPPCFILNPPFSPIARV</sequence>
<dbReference type="InterPro" id="IPR021916">
    <property type="entry name" value="DUF3527"/>
</dbReference>
<dbReference type="OrthoDB" id="1939710at2759"/>
<evidence type="ECO:0000256" key="1">
    <source>
        <dbReference type="SAM" id="MobiDB-lite"/>
    </source>
</evidence>